<accession>A0A9W9HPF9</accession>
<dbReference type="OrthoDB" id="4509142at2759"/>
<dbReference type="SUPFAM" id="SSF52151">
    <property type="entry name" value="FabD/lysophospholipase-like"/>
    <property type="match status" value="1"/>
</dbReference>
<dbReference type="AlphaFoldDB" id="A0A9W9HPF9"/>
<evidence type="ECO:0000259" key="2">
    <source>
        <dbReference type="Pfam" id="PF01734"/>
    </source>
</evidence>
<organism evidence="3 4">
    <name type="scientific">Penicillium capsulatum</name>
    <dbReference type="NCBI Taxonomy" id="69766"/>
    <lineage>
        <taxon>Eukaryota</taxon>
        <taxon>Fungi</taxon>
        <taxon>Dikarya</taxon>
        <taxon>Ascomycota</taxon>
        <taxon>Pezizomycotina</taxon>
        <taxon>Eurotiomycetes</taxon>
        <taxon>Eurotiomycetidae</taxon>
        <taxon>Eurotiales</taxon>
        <taxon>Aspergillaceae</taxon>
        <taxon>Penicillium</taxon>
    </lineage>
</organism>
<dbReference type="EMBL" id="JAPQKO010000007">
    <property type="protein sequence ID" value="KAJ5152509.1"/>
    <property type="molecule type" value="Genomic_DNA"/>
</dbReference>
<dbReference type="InterPro" id="IPR002641">
    <property type="entry name" value="PNPLA_dom"/>
</dbReference>
<keyword evidence="1" id="KW-0443">Lipid metabolism</keyword>
<protein>
    <recommendedName>
        <fullName evidence="2">PNPLA domain-containing protein</fullName>
    </recommendedName>
</protein>
<sequence length="137" mass="15310">MDRSGNLQMYYRSLVTCGAEADLSLRLRPLQSGFRIATLDGGGIFGINELIAWQTLLEGLPLGLQPYHFLDFIVGESAGAINSTAFAMKIPLEKCINIFEETAKNLFQNPTNVAAKFKVMLRLLCKEWKGFTEFSKK</sequence>
<reference evidence="3" key="1">
    <citation type="submission" date="2022-11" db="EMBL/GenBank/DDBJ databases">
        <authorList>
            <person name="Petersen C."/>
        </authorList>
    </citation>
    <scope>NUCLEOTIDE SEQUENCE</scope>
    <source>
        <strain evidence="3">IBT 21917</strain>
    </source>
</reference>
<comment type="caution">
    <text evidence="3">The sequence shown here is derived from an EMBL/GenBank/DDBJ whole genome shotgun (WGS) entry which is preliminary data.</text>
</comment>
<proteinExistence type="predicted"/>
<dbReference type="GO" id="GO:0046486">
    <property type="term" value="P:glycerolipid metabolic process"/>
    <property type="evidence" value="ECO:0007669"/>
    <property type="project" value="UniProtKB-ARBA"/>
</dbReference>
<name>A0A9W9HPF9_9EURO</name>
<dbReference type="Proteomes" id="UP001146351">
    <property type="component" value="Unassembled WGS sequence"/>
</dbReference>
<dbReference type="Gene3D" id="3.40.1090.10">
    <property type="entry name" value="Cytosolic phospholipase A2 catalytic domain"/>
    <property type="match status" value="1"/>
</dbReference>
<gene>
    <name evidence="3" type="ORF">N7492_009789</name>
</gene>
<dbReference type="Pfam" id="PF01734">
    <property type="entry name" value="Patatin"/>
    <property type="match status" value="1"/>
</dbReference>
<evidence type="ECO:0000313" key="4">
    <source>
        <dbReference type="Proteomes" id="UP001146351"/>
    </source>
</evidence>
<keyword evidence="4" id="KW-1185">Reference proteome</keyword>
<dbReference type="InterPro" id="IPR016035">
    <property type="entry name" value="Acyl_Trfase/lysoPLipase"/>
</dbReference>
<evidence type="ECO:0000313" key="3">
    <source>
        <dbReference type="EMBL" id="KAJ5152509.1"/>
    </source>
</evidence>
<evidence type="ECO:0000256" key="1">
    <source>
        <dbReference type="ARBA" id="ARBA00023098"/>
    </source>
</evidence>
<feature type="domain" description="PNPLA" evidence="2">
    <location>
        <begin position="38"/>
        <end position="111"/>
    </location>
</feature>
<reference evidence="3" key="2">
    <citation type="journal article" date="2023" name="IMA Fungus">
        <title>Comparative genomic study of the Penicillium genus elucidates a diverse pangenome and 15 lateral gene transfer events.</title>
        <authorList>
            <person name="Petersen C."/>
            <person name="Sorensen T."/>
            <person name="Nielsen M.R."/>
            <person name="Sondergaard T.E."/>
            <person name="Sorensen J.L."/>
            <person name="Fitzpatrick D.A."/>
            <person name="Frisvad J.C."/>
            <person name="Nielsen K.L."/>
        </authorList>
    </citation>
    <scope>NUCLEOTIDE SEQUENCE</scope>
    <source>
        <strain evidence="3">IBT 21917</strain>
    </source>
</reference>